<feature type="signal peptide" evidence="1">
    <location>
        <begin position="1"/>
        <end position="17"/>
    </location>
</feature>
<organism evidence="2 3">
    <name type="scientific">Mesorhabditis spiculigera</name>
    <dbReference type="NCBI Taxonomy" id="96644"/>
    <lineage>
        <taxon>Eukaryota</taxon>
        <taxon>Metazoa</taxon>
        <taxon>Ecdysozoa</taxon>
        <taxon>Nematoda</taxon>
        <taxon>Chromadorea</taxon>
        <taxon>Rhabditida</taxon>
        <taxon>Rhabditina</taxon>
        <taxon>Rhabditomorpha</taxon>
        <taxon>Rhabditoidea</taxon>
        <taxon>Rhabditidae</taxon>
        <taxon>Mesorhabditinae</taxon>
        <taxon>Mesorhabditis</taxon>
    </lineage>
</organism>
<feature type="non-terminal residue" evidence="2">
    <location>
        <position position="77"/>
    </location>
</feature>
<evidence type="ECO:0000313" key="3">
    <source>
        <dbReference type="Proteomes" id="UP001177023"/>
    </source>
</evidence>
<keyword evidence="3" id="KW-1185">Reference proteome</keyword>
<accession>A0AA36G205</accession>
<dbReference type="Proteomes" id="UP001177023">
    <property type="component" value="Unassembled WGS sequence"/>
</dbReference>
<feature type="chain" id="PRO_5041382125" evidence="1">
    <location>
        <begin position="18"/>
        <end position="77"/>
    </location>
</feature>
<sequence length="77" mass="8413">MSILWICLLLLPALANGLSVEPVYGPCGDDKFLCGGVCLPANTICEPDARFMEFAPCPWPLVRCHDRCIDPIFGTCL</sequence>
<proteinExistence type="predicted"/>
<gene>
    <name evidence="2" type="ORF">MSPICULIGERA_LOCUS14862</name>
</gene>
<evidence type="ECO:0000313" key="2">
    <source>
        <dbReference type="EMBL" id="CAJ0576572.1"/>
    </source>
</evidence>
<protein>
    <submittedName>
        <fullName evidence="2">Uncharacterized protein</fullName>
    </submittedName>
</protein>
<keyword evidence="1" id="KW-0732">Signal</keyword>
<dbReference type="EMBL" id="CATQJA010002644">
    <property type="protein sequence ID" value="CAJ0576572.1"/>
    <property type="molecule type" value="Genomic_DNA"/>
</dbReference>
<name>A0AA36G205_9BILA</name>
<evidence type="ECO:0000256" key="1">
    <source>
        <dbReference type="SAM" id="SignalP"/>
    </source>
</evidence>
<dbReference type="AlphaFoldDB" id="A0AA36G205"/>
<reference evidence="2" key="1">
    <citation type="submission" date="2023-06" db="EMBL/GenBank/DDBJ databases">
        <authorList>
            <person name="Delattre M."/>
        </authorList>
    </citation>
    <scope>NUCLEOTIDE SEQUENCE</scope>
    <source>
        <strain evidence="2">AF72</strain>
    </source>
</reference>
<comment type="caution">
    <text evidence="2">The sequence shown here is derived from an EMBL/GenBank/DDBJ whole genome shotgun (WGS) entry which is preliminary data.</text>
</comment>